<dbReference type="Proteomes" id="UP000251314">
    <property type="component" value="Unassembled WGS sequence"/>
</dbReference>
<feature type="compositionally biased region" description="Acidic residues" evidence="1">
    <location>
        <begin position="47"/>
        <end position="75"/>
    </location>
</feature>
<gene>
    <name evidence="2" type="ORF">PC110_g23163</name>
</gene>
<name>A0A329R6L6_9STRA</name>
<dbReference type="OrthoDB" id="126466at2759"/>
<organism evidence="2 3">
    <name type="scientific">Phytophthora cactorum</name>
    <dbReference type="NCBI Taxonomy" id="29920"/>
    <lineage>
        <taxon>Eukaryota</taxon>
        <taxon>Sar</taxon>
        <taxon>Stramenopiles</taxon>
        <taxon>Oomycota</taxon>
        <taxon>Peronosporomycetes</taxon>
        <taxon>Peronosporales</taxon>
        <taxon>Peronosporaceae</taxon>
        <taxon>Phytophthora</taxon>
    </lineage>
</organism>
<keyword evidence="3" id="KW-1185">Reference proteome</keyword>
<feature type="compositionally biased region" description="Basic residues" evidence="1">
    <location>
        <begin position="100"/>
        <end position="115"/>
    </location>
</feature>
<sequence>MSSSQVSSDDFPRLVGAENFDVWKTRVCAALDGKHVLGYVMKPDYDGVSEDESDESESDIDDEELKPTSDSDEESGSSSDTSIKSKDLPVVRPFSQAQERKRKNKEKRKPLSKRQLRRREALTVAFLMKTIDNTHVRLVKYQTTAYLIFQFICKKYE</sequence>
<reference evidence="2 3" key="1">
    <citation type="submission" date="2018-01" db="EMBL/GenBank/DDBJ databases">
        <title>Draft genome of the strawberry crown rot pathogen Phytophthora cactorum.</title>
        <authorList>
            <person name="Armitage A.D."/>
            <person name="Lysoe E."/>
            <person name="Nellist C.F."/>
            <person name="Harrison R.J."/>
            <person name="Brurberg M.B."/>
        </authorList>
    </citation>
    <scope>NUCLEOTIDE SEQUENCE [LARGE SCALE GENOMIC DNA]</scope>
    <source>
        <strain evidence="2 3">10300</strain>
    </source>
</reference>
<evidence type="ECO:0008006" key="4">
    <source>
        <dbReference type="Google" id="ProtNLM"/>
    </source>
</evidence>
<protein>
    <recommendedName>
        <fullName evidence="4">Retrotransposon Copia-like N-terminal domain-containing protein</fullName>
    </recommendedName>
</protein>
<proteinExistence type="predicted"/>
<feature type="region of interest" description="Disordered" evidence="1">
    <location>
        <begin position="44"/>
        <end position="115"/>
    </location>
</feature>
<accession>A0A329R6L6</accession>
<dbReference type="EMBL" id="MJFZ01002949">
    <property type="protein sequence ID" value="RAW20395.1"/>
    <property type="molecule type" value="Genomic_DNA"/>
</dbReference>
<comment type="caution">
    <text evidence="2">The sequence shown here is derived from an EMBL/GenBank/DDBJ whole genome shotgun (WGS) entry which is preliminary data.</text>
</comment>
<evidence type="ECO:0000256" key="1">
    <source>
        <dbReference type="SAM" id="MobiDB-lite"/>
    </source>
</evidence>
<evidence type="ECO:0000313" key="2">
    <source>
        <dbReference type="EMBL" id="RAW20395.1"/>
    </source>
</evidence>
<dbReference type="VEuPathDB" id="FungiDB:PC110_g23163"/>
<evidence type="ECO:0000313" key="3">
    <source>
        <dbReference type="Proteomes" id="UP000251314"/>
    </source>
</evidence>
<dbReference type="AlphaFoldDB" id="A0A329R6L6"/>